<keyword evidence="1" id="KW-0472">Membrane</keyword>
<organism evidence="2 3">
    <name type="scientific">Trema orientale</name>
    <name type="common">Charcoal tree</name>
    <name type="synonym">Celtis orientalis</name>
    <dbReference type="NCBI Taxonomy" id="63057"/>
    <lineage>
        <taxon>Eukaryota</taxon>
        <taxon>Viridiplantae</taxon>
        <taxon>Streptophyta</taxon>
        <taxon>Embryophyta</taxon>
        <taxon>Tracheophyta</taxon>
        <taxon>Spermatophyta</taxon>
        <taxon>Magnoliopsida</taxon>
        <taxon>eudicotyledons</taxon>
        <taxon>Gunneridae</taxon>
        <taxon>Pentapetalae</taxon>
        <taxon>rosids</taxon>
        <taxon>fabids</taxon>
        <taxon>Rosales</taxon>
        <taxon>Cannabaceae</taxon>
        <taxon>Trema</taxon>
    </lineage>
</organism>
<dbReference type="EMBL" id="JXTC01000004">
    <property type="protein sequence ID" value="POO02597.1"/>
    <property type="molecule type" value="Genomic_DNA"/>
</dbReference>
<protein>
    <recommendedName>
        <fullName evidence="4">Transmembrane protein</fullName>
    </recommendedName>
</protein>
<reference evidence="3" key="1">
    <citation type="submission" date="2016-06" db="EMBL/GenBank/DDBJ databases">
        <title>Parallel loss of symbiosis genes in relatives of nitrogen-fixing non-legume Parasponia.</title>
        <authorList>
            <person name="Van Velzen R."/>
            <person name="Holmer R."/>
            <person name="Bu F."/>
            <person name="Rutten L."/>
            <person name="Van Zeijl A."/>
            <person name="Liu W."/>
            <person name="Santuari L."/>
            <person name="Cao Q."/>
            <person name="Sharma T."/>
            <person name="Shen D."/>
            <person name="Roswanjaya Y."/>
            <person name="Wardhani T."/>
            <person name="Kalhor M.S."/>
            <person name="Jansen J."/>
            <person name="Van den Hoogen J."/>
            <person name="Gungor B."/>
            <person name="Hartog M."/>
            <person name="Hontelez J."/>
            <person name="Verver J."/>
            <person name="Yang W.-C."/>
            <person name="Schijlen E."/>
            <person name="Repin R."/>
            <person name="Schilthuizen M."/>
            <person name="Schranz E."/>
            <person name="Heidstra R."/>
            <person name="Miyata K."/>
            <person name="Fedorova E."/>
            <person name="Kohlen W."/>
            <person name="Bisseling T."/>
            <person name="Smit S."/>
            <person name="Geurts R."/>
        </authorList>
    </citation>
    <scope>NUCLEOTIDE SEQUENCE [LARGE SCALE GENOMIC DNA]</scope>
    <source>
        <strain evidence="3">cv. RG33-2</strain>
    </source>
</reference>
<evidence type="ECO:0000256" key="1">
    <source>
        <dbReference type="SAM" id="Phobius"/>
    </source>
</evidence>
<keyword evidence="3" id="KW-1185">Reference proteome</keyword>
<keyword evidence="1" id="KW-1133">Transmembrane helix</keyword>
<dbReference type="AlphaFoldDB" id="A0A2P5FXW9"/>
<dbReference type="Proteomes" id="UP000237000">
    <property type="component" value="Unassembled WGS sequence"/>
</dbReference>
<keyword evidence="1" id="KW-0812">Transmembrane</keyword>
<proteinExistence type="predicted"/>
<evidence type="ECO:0000313" key="3">
    <source>
        <dbReference type="Proteomes" id="UP000237000"/>
    </source>
</evidence>
<evidence type="ECO:0008006" key="4">
    <source>
        <dbReference type="Google" id="ProtNLM"/>
    </source>
</evidence>
<feature type="transmembrane region" description="Helical" evidence="1">
    <location>
        <begin position="47"/>
        <end position="67"/>
    </location>
</feature>
<dbReference type="InParanoid" id="A0A2P5FXW9"/>
<sequence length="104" mass="12128">MGQNPKTHHDVSLYILDNLPWKMLIKACEKGRRDSGCIQCDPIQNPILVLCFLVWLVGLLLLLLSPLNKREKHLYPIFYIFPLLQFFSRSTQIQRMGMLSNDLD</sequence>
<accession>A0A2P5FXW9</accession>
<evidence type="ECO:0000313" key="2">
    <source>
        <dbReference type="EMBL" id="POO02597.1"/>
    </source>
</evidence>
<comment type="caution">
    <text evidence="2">The sequence shown here is derived from an EMBL/GenBank/DDBJ whole genome shotgun (WGS) entry which is preliminary data.</text>
</comment>
<name>A0A2P5FXW9_TREOI</name>
<gene>
    <name evidence="2" type="ORF">TorRG33x02_015810</name>
</gene>